<comment type="function">
    <text evidence="7">Modifies, by uridylylation and deuridylylation, the PII regulatory proteins (GlnB and homologs), in response to the nitrogen status of the cell that GlnD senses through the glutamine level. Under low glutamine levels, catalyzes the conversion of the PII proteins and UTP to PII-UMP and PPi, while under higher glutamine levels, GlnD hydrolyzes PII-UMP to PII and UMP (deuridylylation). Thus, controls uridylylation state and activity of the PII proteins, and plays an important role in the regulation of nitrogen assimilation and metabolism.</text>
</comment>
<evidence type="ECO:0000256" key="4">
    <source>
        <dbReference type="ARBA" id="ARBA00022801"/>
    </source>
</evidence>
<dbReference type="InterPro" id="IPR045865">
    <property type="entry name" value="ACT-like_dom_sf"/>
</dbReference>
<dbReference type="GO" id="GO:0006808">
    <property type="term" value="P:regulation of nitrogen utilization"/>
    <property type="evidence" value="ECO:0007669"/>
    <property type="project" value="UniProtKB-UniRule"/>
</dbReference>
<organism evidence="10 11">
    <name type="scientific">Koribacter versatilis (strain Ellin345)</name>
    <dbReference type="NCBI Taxonomy" id="204669"/>
    <lineage>
        <taxon>Bacteria</taxon>
        <taxon>Pseudomonadati</taxon>
        <taxon>Acidobacteriota</taxon>
        <taxon>Terriglobia</taxon>
        <taxon>Terriglobales</taxon>
        <taxon>Candidatus Korobacteraceae</taxon>
        <taxon>Candidatus Korobacter</taxon>
    </lineage>
</organism>
<dbReference type="InterPro" id="IPR003607">
    <property type="entry name" value="HD/PDEase_dom"/>
</dbReference>
<keyword evidence="2 7" id="KW-0548">Nucleotidyltransferase</keyword>
<dbReference type="RefSeq" id="WP_011522292.1">
    <property type="nucleotide sequence ID" value="NC_008009.1"/>
</dbReference>
<dbReference type="Gene3D" id="3.30.70.260">
    <property type="match status" value="1"/>
</dbReference>
<keyword evidence="11" id="KW-1185">Reference proteome</keyword>
<dbReference type="Pfam" id="PF01966">
    <property type="entry name" value="HD"/>
    <property type="match status" value="1"/>
</dbReference>
<dbReference type="GO" id="GO:0008081">
    <property type="term" value="F:phosphoric diester hydrolase activity"/>
    <property type="evidence" value="ECO:0007669"/>
    <property type="project" value="UniProtKB-UniRule"/>
</dbReference>
<dbReference type="EC" id="2.7.7.59" evidence="7"/>
<dbReference type="CDD" id="cd05401">
    <property type="entry name" value="NT_GlnE_GlnD_like"/>
    <property type="match status" value="1"/>
</dbReference>
<feature type="region of interest" description="Uridylyltransferase" evidence="7">
    <location>
        <begin position="1"/>
        <end position="341"/>
    </location>
</feature>
<dbReference type="EnsemblBacteria" id="ABF40490">
    <property type="protein sequence ID" value="ABF40490"/>
    <property type="gene ID" value="Acid345_1488"/>
</dbReference>
<feature type="domain" description="ACT" evidence="9">
    <location>
        <begin position="691"/>
        <end position="768"/>
    </location>
</feature>
<gene>
    <name evidence="7" type="primary">glnD</name>
    <name evidence="10" type="ordered locus">Acid345_1488</name>
</gene>
<comment type="caution">
    <text evidence="7">Lacks conserved residue(s) required for the propagation of feature annotation.</text>
</comment>
<sequence length="873" mass="98212">MTNVVPVPSNDPTIGPGGTYEDLPVKELYRRESARIQQKFEETRHGPAVLEARTALVDDVIQRLWNTHLASAYPKGVGVVAIGGYGRSSLFPHSDIDLLFLCEKPETPDLKAKIRALCQELWDMRMRLSPTTKTVDDCSKFDSNNAEGTIALMDARYVAGEAQLPEFLRGKILPATIVSESHTILEQLIEVNNERKAKYSNTIFHLEPDLKDCVGGLRDYHLGCWAAQIHGLIKEGTWIDPMEYLPKSLRGQTERAVEFLDSVRCFLHYRSGRDDNKLSWDAQEEAAKLGMGDQAATAAEWMRSYFRHARVLDRFAGTMIENAASQKPTLFKQIQNWRSRASNADFTVVNGRVRLQQPGAIDDPDVMMRSFEFVAEHGVPLSASVEHKIEENLPQVAKNELPVIDWWRHLGSILIRPHAGAALRAMQRVGLLNVIFPEFANIESLVLRDLYHQYTVDEHTFIAIDALHQLSDSQSEVESRFLALLDEIEQPELLVLAILLHDIGKGIESDDHVKTGVELARKRLETVGITHRDAETVCFLIAAHLEASLAMRRDIFDIANIRDLANRVGTQDRLKMLILLTYADIKAVNRHALTPWKADNLWQLYIATANFLSHSVDEERYHANAEDEQLGRIRLLAPQLGKKLKRFLEGIPQRYMSIHSAEEIAAHIEMASKVSGSGVQLKLNRQGQLFLLTVAMQDRPMIFCNIAGALAAWGMNIVKADAFANGAGMVLDTFYFADQFRTLELNMEEWTRFQESITDVLSGKVSLETLMKRRRNDVKGPKATIETKLLFDDQCSSRSTLLEVVTPDRPGLLYEISAELAKLTCNIEAALIDTEGRTAIDVFYLTHQGKKLEKTLQEKLQKALAATMATSRG</sequence>
<dbReference type="PROSITE" id="PS51671">
    <property type="entry name" value="ACT"/>
    <property type="match status" value="2"/>
</dbReference>
<dbReference type="KEGG" id="aba:Acid345_1488"/>
<evidence type="ECO:0000256" key="2">
    <source>
        <dbReference type="ARBA" id="ARBA00022695"/>
    </source>
</evidence>
<evidence type="ECO:0000256" key="8">
    <source>
        <dbReference type="SAM" id="MobiDB-lite"/>
    </source>
</evidence>
<accession>Q1IRL0</accession>
<comment type="domain">
    <text evidence="7">Has four distinct domains: an N-terminal nucleotidyltransferase (NT) domain responsible for UTase activity, a central HD domain that encodes UR activity, and two C-terminal ACT domains that seem to have a role in glutamine sensing.</text>
</comment>
<comment type="catalytic activity">
    <reaction evidence="7">
        <text>[protein-PII]-L-tyrosine + UTP = [protein-PII]-uridylyl-L-tyrosine + diphosphate</text>
        <dbReference type="Rhea" id="RHEA:13673"/>
        <dbReference type="Rhea" id="RHEA-COMP:12147"/>
        <dbReference type="Rhea" id="RHEA-COMP:12148"/>
        <dbReference type="ChEBI" id="CHEBI:33019"/>
        <dbReference type="ChEBI" id="CHEBI:46398"/>
        <dbReference type="ChEBI" id="CHEBI:46858"/>
        <dbReference type="ChEBI" id="CHEBI:90602"/>
        <dbReference type="EC" id="2.7.7.59"/>
    </reaction>
</comment>
<evidence type="ECO:0000313" key="11">
    <source>
        <dbReference type="Proteomes" id="UP000002432"/>
    </source>
</evidence>
<comment type="cofactor">
    <cofactor evidence="7">
        <name>Mg(2+)</name>
        <dbReference type="ChEBI" id="CHEBI:18420"/>
    </cofactor>
</comment>
<feature type="domain" description="ACT" evidence="9">
    <location>
        <begin position="801"/>
        <end position="873"/>
    </location>
</feature>
<dbReference type="Proteomes" id="UP000002432">
    <property type="component" value="Chromosome"/>
</dbReference>
<evidence type="ECO:0000313" key="10">
    <source>
        <dbReference type="EMBL" id="ABF40490.1"/>
    </source>
</evidence>
<keyword evidence="5 7" id="KW-0460">Magnesium</keyword>
<dbReference type="EMBL" id="CP000360">
    <property type="protein sequence ID" value="ABF40490.1"/>
    <property type="molecule type" value="Genomic_DNA"/>
</dbReference>
<keyword evidence="4 7" id="KW-0378">Hydrolase</keyword>
<dbReference type="PANTHER" id="PTHR47320:SF1">
    <property type="entry name" value="BIFUNCTIONAL URIDYLYLTRANSFERASE_URIDYLYL-REMOVING ENZYME"/>
    <property type="match status" value="1"/>
</dbReference>
<evidence type="ECO:0000256" key="5">
    <source>
        <dbReference type="ARBA" id="ARBA00022842"/>
    </source>
</evidence>
<dbReference type="GO" id="GO:0008773">
    <property type="term" value="F:[protein-PII] uridylyltransferase activity"/>
    <property type="evidence" value="ECO:0007669"/>
    <property type="project" value="UniProtKB-UniRule"/>
</dbReference>
<dbReference type="Pfam" id="PF08335">
    <property type="entry name" value="GlnD_UR_UTase"/>
    <property type="match status" value="1"/>
</dbReference>
<dbReference type="NCBIfam" id="TIGR01693">
    <property type="entry name" value="UTase_glnD"/>
    <property type="match status" value="1"/>
</dbReference>
<dbReference type="CDD" id="cd04899">
    <property type="entry name" value="ACT_ACR-UUR-like_2"/>
    <property type="match status" value="1"/>
</dbReference>
<dbReference type="OrthoDB" id="9758038at2"/>
<dbReference type="PIRSF" id="PIRSF006288">
    <property type="entry name" value="PII_uridyltransf"/>
    <property type="match status" value="1"/>
</dbReference>
<dbReference type="SUPFAM" id="SSF81301">
    <property type="entry name" value="Nucleotidyltransferase"/>
    <property type="match status" value="1"/>
</dbReference>
<comment type="catalytic activity">
    <reaction evidence="7">
        <text>[protein-PII]-uridylyl-L-tyrosine + H2O = [protein-PII]-L-tyrosine + UMP + H(+)</text>
        <dbReference type="Rhea" id="RHEA:48600"/>
        <dbReference type="Rhea" id="RHEA-COMP:12147"/>
        <dbReference type="Rhea" id="RHEA-COMP:12148"/>
        <dbReference type="ChEBI" id="CHEBI:15377"/>
        <dbReference type="ChEBI" id="CHEBI:15378"/>
        <dbReference type="ChEBI" id="CHEBI:46858"/>
        <dbReference type="ChEBI" id="CHEBI:57865"/>
        <dbReference type="ChEBI" id="CHEBI:90602"/>
    </reaction>
</comment>
<comment type="similarity">
    <text evidence="7">Belongs to the GlnD family.</text>
</comment>
<dbReference type="AlphaFoldDB" id="Q1IRL0"/>
<dbReference type="InterPro" id="IPR006674">
    <property type="entry name" value="HD_domain"/>
</dbReference>
<dbReference type="SUPFAM" id="SSF55021">
    <property type="entry name" value="ACT-like"/>
    <property type="match status" value="2"/>
</dbReference>
<keyword evidence="3" id="KW-0677">Repeat</keyword>
<evidence type="ECO:0000256" key="3">
    <source>
        <dbReference type="ARBA" id="ARBA00022737"/>
    </source>
</evidence>
<dbReference type="eggNOG" id="COG2844">
    <property type="taxonomic scope" value="Bacteria"/>
</dbReference>
<proteinExistence type="inferred from homology"/>
<dbReference type="PANTHER" id="PTHR47320">
    <property type="entry name" value="BIFUNCTIONAL URIDYLYLTRANSFERASE/URIDYLYL-REMOVING ENZYME"/>
    <property type="match status" value="1"/>
</dbReference>
<name>Q1IRL0_KORVE</name>
<dbReference type="InterPro" id="IPR043519">
    <property type="entry name" value="NT_sf"/>
</dbReference>
<dbReference type="CDD" id="cd00077">
    <property type="entry name" value="HDc"/>
    <property type="match status" value="1"/>
</dbReference>
<dbReference type="HAMAP" id="MF_00277">
    <property type="entry name" value="PII_uridylyl_transf"/>
    <property type="match status" value="1"/>
</dbReference>
<dbReference type="InterPro" id="IPR010043">
    <property type="entry name" value="UTase/UR"/>
</dbReference>
<dbReference type="HOGENOM" id="CLU_012833_1_0_0"/>
<keyword evidence="1 7" id="KW-0808">Transferase</keyword>
<dbReference type="InterPro" id="IPR002912">
    <property type="entry name" value="ACT_dom"/>
</dbReference>
<evidence type="ECO:0000256" key="1">
    <source>
        <dbReference type="ARBA" id="ARBA00022679"/>
    </source>
</evidence>
<protein>
    <recommendedName>
        <fullName evidence="7">Bifunctional uridylyltransferase/uridylyl-removing enzyme</fullName>
        <shortName evidence="7">UTase/UR</shortName>
    </recommendedName>
    <alternativeName>
        <fullName evidence="7">Bifunctional [protein-PII] modification enzyme</fullName>
    </alternativeName>
    <alternativeName>
        <fullName evidence="7">Bifunctional nitrogen sensor protein</fullName>
    </alternativeName>
    <domain>
        <recommendedName>
            <fullName evidence="7">[Protein-PII] uridylyltransferase</fullName>
            <shortName evidence="7">PII uridylyltransferase</shortName>
            <shortName evidence="7">UTase</shortName>
            <ecNumber evidence="7">2.7.7.59</ecNumber>
        </recommendedName>
    </domain>
    <domain>
        <recommendedName>
            <fullName evidence="7">[Protein-PII]-UMP uridylyl-removing enzyme</fullName>
            <shortName evidence="7">UR</shortName>
            <ecNumber evidence="7">3.1.4.-</ecNumber>
        </recommendedName>
    </domain>
</protein>
<dbReference type="CDD" id="cd04900">
    <property type="entry name" value="ACT_UUR-like_1"/>
    <property type="match status" value="1"/>
</dbReference>
<dbReference type="EC" id="3.1.4.-" evidence="7"/>
<feature type="region of interest" description="Disordered" evidence="8">
    <location>
        <begin position="1"/>
        <end position="21"/>
    </location>
</feature>
<dbReference type="SUPFAM" id="SSF81891">
    <property type="entry name" value="Poly A polymerase C-terminal region-like"/>
    <property type="match status" value="1"/>
</dbReference>
<keyword evidence="6 7" id="KW-0511">Multifunctional enzyme</keyword>
<evidence type="ECO:0000259" key="9">
    <source>
        <dbReference type="PROSITE" id="PS51671"/>
    </source>
</evidence>
<dbReference type="InterPro" id="IPR013546">
    <property type="entry name" value="PII_UdlTrfase/GS_AdlTrfase"/>
</dbReference>
<evidence type="ECO:0000256" key="6">
    <source>
        <dbReference type="ARBA" id="ARBA00023268"/>
    </source>
</evidence>
<dbReference type="Gene3D" id="1.10.3090.10">
    <property type="entry name" value="cca-adding enzyme, domain 2"/>
    <property type="match status" value="1"/>
</dbReference>
<dbReference type="Gene3D" id="3.30.460.10">
    <property type="entry name" value="Beta Polymerase, domain 2"/>
    <property type="match status" value="1"/>
</dbReference>
<comment type="activity regulation">
    <text evidence="7">Uridylyltransferase (UTase) activity is inhibited by glutamine, while glutamine activates uridylyl-removing (UR) activity.</text>
</comment>
<reference evidence="10 11" key="1">
    <citation type="journal article" date="2009" name="Appl. Environ. Microbiol.">
        <title>Three genomes from the phylum Acidobacteria provide insight into the lifestyles of these microorganisms in soils.</title>
        <authorList>
            <person name="Ward N.L."/>
            <person name="Challacombe J.F."/>
            <person name="Janssen P.H."/>
            <person name="Henrissat B."/>
            <person name="Coutinho P.M."/>
            <person name="Wu M."/>
            <person name="Xie G."/>
            <person name="Haft D.H."/>
            <person name="Sait M."/>
            <person name="Badger J."/>
            <person name="Barabote R.D."/>
            <person name="Bradley B."/>
            <person name="Brettin T.S."/>
            <person name="Brinkac L.M."/>
            <person name="Bruce D."/>
            <person name="Creasy T."/>
            <person name="Daugherty S.C."/>
            <person name="Davidsen T.M."/>
            <person name="DeBoy R.T."/>
            <person name="Detter J.C."/>
            <person name="Dodson R.J."/>
            <person name="Durkin A.S."/>
            <person name="Ganapathy A."/>
            <person name="Gwinn-Giglio M."/>
            <person name="Han C.S."/>
            <person name="Khouri H."/>
            <person name="Kiss H."/>
            <person name="Kothari S.P."/>
            <person name="Madupu R."/>
            <person name="Nelson K.E."/>
            <person name="Nelson W.C."/>
            <person name="Paulsen I."/>
            <person name="Penn K."/>
            <person name="Ren Q."/>
            <person name="Rosovitz M.J."/>
            <person name="Selengut J.D."/>
            <person name="Shrivastava S."/>
            <person name="Sullivan S.A."/>
            <person name="Tapia R."/>
            <person name="Thompson L.S."/>
            <person name="Watkins K.L."/>
            <person name="Yang Q."/>
            <person name="Yu C."/>
            <person name="Zafar N."/>
            <person name="Zhou L."/>
            <person name="Kuske C.R."/>
        </authorList>
    </citation>
    <scope>NUCLEOTIDE SEQUENCE [LARGE SCALE GENOMIC DNA]</scope>
    <source>
        <strain evidence="10 11">Ellin345</strain>
    </source>
</reference>
<dbReference type="STRING" id="204669.Acid345_1488"/>
<dbReference type="SMART" id="SM00471">
    <property type="entry name" value="HDc"/>
    <property type="match status" value="1"/>
</dbReference>
<evidence type="ECO:0000256" key="7">
    <source>
        <dbReference type="HAMAP-Rule" id="MF_00277"/>
    </source>
</evidence>